<dbReference type="InterPro" id="IPR009029">
    <property type="entry name" value="HMG_CoA_Rdtase_sub-bd_dom_sf"/>
</dbReference>
<dbReference type="InterPro" id="IPR004553">
    <property type="entry name" value="HMG_CoA_Rdtase_bac-typ"/>
</dbReference>
<evidence type="ECO:0000256" key="3">
    <source>
        <dbReference type="RuleBase" id="RU361219"/>
    </source>
</evidence>
<evidence type="ECO:0000256" key="2">
    <source>
        <dbReference type="ARBA" id="ARBA00023002"/>
    </source>
</evidence>
<dbReference type="GO" id="GO:0140643">
    <property type="term" value="F:hydroxymethylglutaryl-CoA reductase (NADH) activity"/>
    <property type="evidence" value="ECO:0007669"/>
    <property type="project" value="UniProtKB-EC"/>
</dbReference>
<dbReference type="PROSITE" id="PS50065">
    <property type="entry name" value="HMG_COA_REDUCTASE_4"/>
    <property type="match status" value="1"/>
</dbReference>
<keyword evidence="5" id="KW-1185">Reference proteome</keyword>
<keyword evidence="3" id="KW-0520">NAD</keyword>
<dbReference type="EC" id="1.1.1.88" evidence="3"/>
<dbReference type="SUPFAM" id="SSF55035">
    <property type="entry name" value="NAD-binding domain of HMG-CoA reductase"/>
    <property type="match status" value="1"/>
</dbReference>
<dbReference type="Gene3D" id="3.90.770.10">
    <property type="entry name" value="3-hydroxy-3-methylglutaryl-coenzyme A Reductase, Chain A, domain 2"/>
    <property type="match status" value="2"/>
</dbReference>
<dbReference type="EMBL" id="JAVRHZ010000005">
    <property type="protein sequence ID" value="MDT0556267.1"/>
    <property type="molecule type" value="Genomic_DNA"/>
</dbReference>
<dbReference type="Proteomes" id="UP001254488">
    <property type="component" value="Unassembled WGS sequence"/>
</dbReference>
<dbReference type="InterPro" id="IPR002202">
    <property type="entry name" value="HMG_CoA_Rdtase"/>
</dbReference>
<dbReference type="SUPFAM" id="SSF56542">
    <property type="entry name" value="Substrate-binding domain of HMG-CoA reductase"/>
    <property type="match status" value="1"/>
</dbReference>
<dbReference type="Gene3D" id="1.10.8.660">
    <property type="match status" value="1"/>
</dbReference>
<evidence type="ECO:0000256" key="1">
    <source>
        <dbReference type="ARBA" id="ARBA00007661"/>
    </source>
</evidence>
<comment type="similarity">
    <text evidence="1 3">Belongs to the HMG-CoA reductase family.</text>
</comment>
<dbReference type="Pfam" id="PF00368">
    <property type="entry name" value="HMG-CoA_red"/>
    <property type="match status" value="1"/>
</dbReference>
<dbReference type="NCBIfam" id="TIGR00532">
    <property type="entry name" value="HMG_CoA_R_NAD"/>
    <property type="match status" value="1"/>
</dbReference>
<comment type="catalytic activity">
    <reaction evidence="3">
        <text>(R)-mevalonate + 2 NAD(+) + CoA = (3S)-3-hydroxy-3-methylglutaryl-CoA + 2 NADH + 2 H(+)</text>
        <dbReference type="Rhea" id="RHEA:14833"/>
        <dbReference type="ChEBI" id="CHEBI:15378"/>
        <dbReference type="ChEBI" id="CHEBI:36464"/>
        <dbReference type="ChEBI" id="CHEBI:43074"/>
        <dbReference type="ChEBI" id="CHEBI:57287"/>
        <dbReference type="ChEBI" id="CHEBI:57540"/>
        <dbReference type="ChEBI" id="CHEBI:57945"/>
        <dbReference type="EC" id="1.1.1.88"/>
    </reaction>
</comment>
<dbReference type="CDD" id="cd00644">
    <property type="entry name" value="HMG-CoA_reductase_classII"/>
    <property type="match status" value="1"/>
</dbReference>
<dbReference type="InterPro" id="IPR023074">
    <property type="entry name" value="HMG_CoA_Rdtase_cat_sf"/>
</dbReference>
<gene>
    <name evidence="4" type="ORF">RM538_09640</name>
</gene>
<evidence type="ECO:0000313" key="4">
    <source>
        <dbReference type="EMBL" id="MDT0556267.1"/>
    </source>
</evidence>
<organism evidence="4 5">
    <name type="scientific">Patiriisocius hiemis</name>
    <dbReference type="NCBI Taxonomy" id="3075604"/>
    <lineage>
        <taxon>Bacteria</taxon>
        <taxon>Pseudomonadati</taxon>
        <taxon>Bacteroidota</taxon>
        <taxon>Flavobacteriia</taxon>
        <taxon>Flavobacteriales</taxon>
        <taxon>Flavobacteriaceae</taxon>
        <taxon>Patiriisocius</taxon>
    </lineage>
</organism>
<accession>A0ABU2YDJ8</accession>
<protein>
    <recommendedName>
        <fullName evidence="3">3-hydroxy-3-methylglutaryl coenzyme A reductase</fullName>
        <shortName evidence="3">HMG-CoA reductase</shortName>
        <ecNumber evidence="3">1.1.1.88</ecNumber>
    </recommendedName>
</protein>
<keyword evidence="2 3" id="KW-0560">Oxidoreductase</keyword>
<proteinExistence type="inferred from homology"/>
<dbReference type="RefSeq" id="WP_311333219.1">
    <property type="nucleotide sequence ID" value="NZ_JAVRHZ010000005.1"/>
</dbReference>
<evidence type="ECO:0000313" key="5">
    <source>
        <dbReference type="Proteomes" id="UP001254488"/>
    </source>
</evidence>
<reference evidence="4 5" key="1">
    <citation type="submission" date="2023-09" db="EMBL/GenBank/DDBJ databases">
        <authorList>
            <person name="Rey-Velasco X."/>
        </authorList>
    </citation>
    <scope>NUCLEOTIDE SEQUENCE [LARGE SCALE GENOMIC DNA]</scope>
    <source>
        <strain evidence="4 5">W242</strain>
    </source>
</reference>
<dbReference type="InterPro" id="IPR009023">
    <property type="entry name" value="HMG_CoA_Rdtase_NAD(P)-bd_sf"/>
</dbReference>
<name>A0ABU2YDJ8_9FLAO</name>
<dbReference type="PANTHER" id="PTHR10572:SF24">
    <property type="entry name" value="3-HYDROXY-3-METHYLGLUTARYL-COENZYME A REDUCTASE"/>
    <property type="match status" value="1"/>
</dbReference>
<comment type="pathway">
    <text evidence="3">Metabolic intermediate metabolism; (R)-mevalonate degradation; (S)-3-hydroxy-3-methylglutaryl-CoA from (R)-mevalonate: step 1/1.</text>
</comment>
<sequence length="437" mass="48764">MPKPVSGFSKKNKEEKIDWLLSNYLSHLPEAKNTLKKYWNADSELQKLHDDFIENTLSNYYLPFSIAPNFLINNTLYAIPMVIEESSVVAAASNAAKFWLDKGGFSAEVISTQKNGQIHINYYGDTKSLKNFFNEIKPLLIHAVDNIAENMKKRGGGLLDIELLDASQTLEGYYQLHCTFETLDAMGANFINSCLETIAKTFETEARKHSEFKYEVYPEVVMSILSNYVPECLVRAKVSCPVTQLSQGKIDGKTFAEKFVRAVNIAKSETRRAVTHNKGIMNGIDAVILATGNDFRAVEAGVHAYAAKNGYYSSLTHATIEDETFNFWIEIPLALGTVGGLTSLHPLVKLAFEILQKPNAKQLMQLVAVAGLAQNFAAIRSLVTTGIQKGHMKMHLMNILNQLGATEEEKRKTVQHFKDTTVSHTAVVNYLENIRNS</sequence>
<dbReference type="PANTHER" id="PTHR10572">
    <property type="entry name" value="3-HYDROXY-3-METHYLGLUTARYL-COENZYME A REDUCTASE"/>
    <property type="match status" value="1"/>
</dbReference>
<comment type="caution">
    <text evidence="4">The sequence shown here is derived from an EMBL/GenBank/DDBJ whole genome shotgun (WGS) entry which is preliminary data.</text>
</comment>